<feature type="region of interest" description="Disordered" evidence="1">
    <location>
        <begin position="101"/>
        <end position="126"/>
    </location>
</feature>
<feature type="compositionally biased region" description="Polar residues" evidence="1">
    <location>
        <begin position="159"/>
        <end position="179"/>
    </location>
</feature>
<dbReference type="EMBL" id="HBHQ01006490">
    <property type="protein sequence ID" value="CAD9812548.1"/>
    <property type="molecule type" value="Transcribed_RNA"/>
</dbReference>
<proteinExistence type="predicted"/>
<feature type="region of interest" description="Disordered" evidence="1">
    <location>
        <begin position="139"/>
        <end position="227"/>
    </location>
</feature>
<accession>A0A6T7GFJ6</accession>
<name>A0A6T7GFJ6_9STRA</name>
<feature type="compositionally biased region" description="Acidic residues" evidence="1">
    <location>
        <begin position="145"/>
        <end position="158"/>
    </location>
</feature>
<protein>
    <submittedName>
        <fullName evidence="3">Uncharacterized protein</fullName>
    </submittedName>
</protein>
<feature type="region of interest" description="Disordered" evidence="1">
    <location>
        <begin position="39"/>
        <end position="58"/>
    </location>
</feature>
<organism evidence="3">
    <name type="scientific">Attheya septentrionalis</name>
    <dbReference type="NCBI Taxonomy" id="420275"/>
    <lineage>
        <taxon>Eukaryota</taxon>
        <taxon>Sar</taxon>
        <taxon>Stramenopiles</taxon>
        <taxon>Ochrophyta</taxon>
        <taxon>Bacillariophyta</taxon>
        <taxon>Coscinodiscophyceae</taxon>
        <taxon>Chaetocerotophycidae</taxon>
        <taxon>Chaetocerotales</taxon>
        <taxon>Attheyaceae</taxon>
        <taxon>Attheya</taxon>
    </lineage>
</organism>
<sequence>MRFYETVADQYMLTKLKSCSGNPQAVIMDKLTKDPFRSALRKSSKSSSSNHNSQDDPHGIMAREMFATCLWSNAIACLADYTVQQIIFCYGYYIYSTQRKRRTKKSTTKQDENGANATNTDTVNDVDDDLAKEINAALQLHDNNNDDDDDDDGNDEPVSDTNSTANRSRGLLTNKNHVPTRSWLKEASERAFLQKPNVRPVGEASMTGGVAKPSPPQRSTRRLGEDDIVPGRGWYASGWKNTKEFCDGSAQSTCGRSSTNECLMAGHNDNHKQVAGTSLSGWVVFHLPKLKEGIILARMEWWCGQGDAMSKEWTEVNDGKTLDETPYNGTNPFRERNLLDFMGEEEHQRRLKPGPEQLVPQDMKMDVAINGKIIKTWEREEWMKSAVETSKNCALWPLLDDESWDQGDEPVELAIRFRIDSNPHQGYCISHIYYA</sequence>
<dbReference type="AlphaFoldDB" id="A0A6T7GFJ6"/>
<evidence type="ECO:0000313" key="2">
    <source>
        <dbReference type="EMBL" id="CAD9812546.1"/>
    </source>
</evidence>
<evidence type="ECO:0000256" key="1">
    <source>
        <dbReference type="SAM" id="MobiDB-lite"/>
    </source>
</evidence>
<gene>
    <name evidence="2" type="ORF">ASEP1449_LOCUS4371</name>
    <name evidence="3" type="ORF">ASEP1449_LOCUS4373</name>
</gene>
<dbReference type="EMBL" id="HBHQ01006488">
    <property type="protein sequence ID" value="CAD9812546.1"/>
    <property type="molecule type" value="Transcribed_RNA"/>
</dbReference>
<reference evidence="3" key="1">
    <citation type="submission" date="2021-01" db="EMBL/GenBank/DDBJ databases">
        <authorList>
            <person name="Corre E."/>
            <person name="Pelletier E."/>
            <person name="Niang G."/>
            <person name="Scheremetjew M."/>
            <person name="Finn R."/>
            <person name="Kale V."/>
            <person name="Holt S."/>
            <person name="Cochrane G."/>
            <person name="Meng A."/>
            <person name="Brown T."/>
            <person name="Cohen L."/>
        </authorList>
    </citation>
    <scope>NUCLEOTIDE SEQUENCE</scope>
    <source>
        <strain evidence="3">CCMP2084</strain>
    </source>
</reference>
<evidence type="ECO:0000313" key="3">
    <source>
        <dbReference type="EMBL" id="CAD9812548.1"/>
    </source>
</evidence>